<dbReference type="InterPro" id="IPR037171">
    <property type="entry name" value="NagB/RpiA_transferase-like"/>
</dbReference>
<evidence type="ECO:0000256" key="3">
    <source>
        <dbReference type="ARBA" id="ARBA00023015"/>
    </source>
</evidence>
<keyword evidence="10" id="KW-1185">Reference proteome</keyword>
<accession>A0A290Q556</accession>
<dbReference type="SMART" id="SM00420">
    <property type="entry name" value="HTH_DEOR"/>
    <property type="match status" value="1"/>
</dbReference>
<evidence type="ECO:0000313" key="9">
    <source>
        <dbReference type="EMBL" id="QIW58542.1"/>
    </source>
</evidence>
<dbReference type="PANTHER" id="PTHR30363:SF4">
    <property type="entry name" value="GLYCEROL-3-PHOSPHATE REGULON REPRESSOR"/>
    <property type="match status" value="1"/>
</dbReference>
<dbReference type="PANTHER" id="PTHR30363">
    <property type="entry name" value="HTH-TYPE TRANSCRIPTIONAL REGULATOR SRLR-RELATED"/>
    <property type="match status" value="1"/>
</dbReference>
<dbReference type="KEGG" id="lrn:CMV25_10700"/>
<comment type="function">
    <text evidence="6">Repressor of the lactose catabolism operon. Galactose-6-phosphate is the inducer.</text>
</comment>
<dbReference type="InterPro" id="IPR001034">
    <property type="entry name" value="DeoR_HTH"/>
</dbReference>
<evidence type="ECO:0000256" key="5">
    <source>
        <dbReference type="ARBA" id="ARBA00023163"/>
    </source>
</evidence>
<feature type="domain" description="HTH deoR-type" evidence="7">
    <location>
        <begin position="3"/>
        <end position="58"/>
    </location>
</feature>
<keyword evidence="5" id="KW-0804">Transcription</keyword>
<evidence type="ECO:0000256" key="2">
    <source>
        <dbReference type="ARBA" id="ARBA00022491"/>
    </source>
</evidence>
<evidence type="ECO:0000313" key="11">
    <source>
        <dbReference type="Proteomes" id="UP000501945"/>
    </source>
</evidence>
<protein>
    <recommendedName>
        <fullName evidence="1">Lactose phosphotransferase system repressor</fullName>
    </recommendedName>
</protein>
<gene>
    <name evidence="9" type="ORF">GU334_06285</name>
    <name evidence="8" type="ORF">GU336_05980</name>
</gene>
<name>A0A290Q556_9LACT</name>
<evidence type="ECO:0000256" key="4">
    <source>
        <dbReference type="ARBA" id="ARBA00023125"/>
    </source>
</evidence>
<dbReference type="InterPro" id="IPR036388">
    <property type="entry name" value="WH-like_DNA-bd_sf"/>
</dbReference>
<dbReference type="SUPFAM" id="SSF100950">
    <property type="entry name" value="NagB/RpiA/CoA transferase-like"/>
    <property type="match status" value="1"/>
</dbReference>
<organism evidence="9 10">
    <name type="scientific">Pseudolactococcus raffinolactis</name>
    <dbReference type="NCBI Taxonomy" id="1366"/>
    <lineage>
        <taxon>Bacteria</taxon>
        <taxon>Bacillati</taxon>
        <taxon>Bacillota</taxon>
        <taxon>Bacilli</taxon>
        <taxon>Lactobacillales</taxon>
        <taxon>Streptococcaceae</taxon>
        <taxon>Pseudolactococcus</taxon>
    </lineage>
</organism>
<evidence type="ECO:0000313" key="10">
    <source>
        <dbReference type="Proteomes" id="UP000501558"/>
    </source>
</evidence>
<reference evidence="10 11" key="1">
    <citation type="submission" date="2019-12" db="EMBL/GenBank/DDBJ databases">
        <title>Whole genome sequences of Lactococcus raffinolactis strains isolated from sewage.</title>
        <authorList>
            <person name="Ybazeta G."/>
            <person name="Ross M."/>
            <person name="Brabant-Kirwan D."/>
            <person name="Saleh M."/>
            <person name="Dillon J.A."/>
            <person name="Splinter K."/>
            <person name="Nokhbeh R."/>
        </authorList>
    </citation>
    <scope>NUCLEOTIDE SEQUENCE [LARGE SCALE GENOMIC DNA]</scope>
    <source>
        <strain evidence="9 10">Lr_19_14</strain>
        <strain evidence="8 11">Lr_19_5</strain>
    </source>
</reference>
<dbReference type="InterPro" id="IPR036390">
    <property type="entry name" value="WH_DNA-bd_sf"/>
</dbReference>
<dbReference type="Proteomes" id="UP000501558">
    <property type="component" value="Chromosome"/>
</dbReference>
<dbReference type="EMBL" id="CP047628">
    <property type="protein sequence ID" value="QIW58542.1"/>
    <property type="molecule type" value="Genomic_DNA"/>
</dbReference>
<keyword evidence="3" id="KW-0805">Transcription regulation</keyword>
<dbReference type="RefSeq" id="WP_096040463.1">
    <property type="nucleotide sequence ID" value="NZ_CBCPKB010000004.1"/>
</dbReference>
<evidence type="ECO:0000259" key="7">
    <source>
        <dbReference type="PROSITE" id="PS51000"/>
    </source>
</evidence>
<evidence type="ECO:0000256" key="6">
    <source>
        <dbReference type="ARBA" id="ARBA00024937"/>
    </source>
</evidence>
<dbReference type="InterPro" id="IPR050313">
    <property type="entry name" value="Carb_Metab_HTH_regulators"/>
</dbReference>
<proteinExistence type="predicted"/>
<dbReference type="GO" id="GO:0003677">
    <property type="term" value="F:DNA binding"/>
    <property type="evidence" value="ECO:0007669"/>
    <property type="project" value="UniProtKB-KW"/>
</dbReference>
<keyword evidence="4" id="KW-0238">DNA-binding</keyword>
<evidence type="ECO:0000256" key="1">
    <source>
        <dbReference type="ARBA" id="ARBA00021390"/>
    </source>
</evidence>
<dbReference type="PROSITE" id="PS00894">
    <property type="entry name" value="HTH_DEOR_1"/>
    <property type="match status" value="1"/>
</dbReference>
<dbReference type="Proteomes" id="UP000501945">
    <property type="component" value="Chromosome"/>
</dbReference>
<dbReference type="PRINTS" id="PR00037">
    <property type="entry name" value="HTHLACR"/>
</dbReference>
<dbReference type="Pfam" id="PF00455">
    <property type="entry name" value="DeoRC"/>
    <property type="match status" value="1"/>
</dbReference>
<evidence type="ECO:0000313" key="8">
    <source>
        <dbReference type="EMBL" id="QIW53719.1"/>
    </source>
</evidence>
<dbReference type="AlphaFoldDB" id="A0A290Q556"/>
<keyword evidence="2" id="KW-0678">Repressor</keyword>
<dbReference type="SUPFAM" id="SSF46785">
    <property type="entry name" value="Winged helix' DNA-binding domain"/>
    <property type="match status" value="1"/>
</dbReference>
<dbReference type="InterPro" id="IPR014036">
    <property type="entry name" value="DeoR-like_C"/>
</dbReference>
<dbReference type="PROSITE" id="PS51000">
    <property type="entry name" value="HTH_DEOR_2"/>
    <property type="match status" value="1"/>
</dbReference>
<dbReference type="Pfam" id="PF08220">
    <property type="entry name" value="HTH_DeoR"/>
    <property type="match status" value="1"/>
</dbReference>
<dbReference type="GO" id="GO:0003700">
    <property type="term" value="F:DNA-binding transcription factor activity"/>
    <property type="evidence" value="ECO:0007669"/>
    <property type="project" value="InterPro"/>
</dbReference>
<dbReference type="InterPro" id="IPR018356">
    <property type="entry name" value="Tscrpt_reg_HTH_DeoR_CS"/>
</dbReference>
<dbReference type="SMART" id="SM01134">
    <property type="entry name" value="DeoRC"/>
    <property type="match status" value="1"/>
</dbReference>
<sequence>MLKKERLLRIIEIIDQRGIVTVNELIDYLDVSDMTIRRDLDELESSGKLLRIHGGAQSLTYSATQELSHNEKTTIQIDEKKEVAKLAAKSIEDNETLFLGPGTTIELLAHELTNRKVRVITNNLPVFDILQQNDTVDVSLIGGDYRKNTKALVGPIANMMLKKFNFSKAFISSNGVHNEEISTYSIEEGELQQIALNNAHQKYLLIDNFKFNRDDFYVFYNLHDIDYVVTDSKITPNVYRHYSQYVEILKNNNNEDKHK</sequence>
<dbReference type="Gene3D" id="1.10.10.10">
    <property type="entry name" value="Winged helix-like DNA-binding domain superfamily/Winged helix DNA-binding domain"/>
    <property type="match status" value="1"/>
</dbReference>
<dbReference type="EMBL" id="CP047616">
    <property type="protein sequence ID" value="QIW53719.1"/>
    <property type="molecule type" value="Genomic_DNA"/>
</dbReference>